<protein>
    <submittedName>
        <fullName evidence="2">Glycosyltransferase family 4 protein</fullName>
    </submittedName>
</protein>
<dbReference type="Pfam" id="PF13692">
    <property type="entry name" value="Glyco_trans_1_4"/>
    <property type="match status" value="1"/>
</dbReference>
<keyword evidence="3" id="KW-1185">Reference proteome</keyword>
<evidence type="ECO:0000313" key="2">
    <source>
        <dbReference type="EMBL" id="QNH54521.1"/>
    </source>
</evidence>
<name>A0A7G7VK78_9FIRM</name>
<dbReference type="InterPro" id="IPR028098">
    <property type="entry name" value="Glyco_trans_4-like_N"/>
</dbReference>
<dbReference type="Pfam" id="PF13439">
    <property type="entry name" value="Glyco_transf_4"/>
    <property type="match status" value="1"/>
</dbReference>
<evidence type="ECO:0000259" key="1">
    <source>
        <dbReference type="Pfam" id="PF13439"/>
    </source>
</evidence>
<dbReference type="PANTHER" id="PTHR45947:SF3">
    <property type="entry name" value="SULFOQUINOVOSYL TRANSFERASE SQD2"/>
    <property type="match status" value="1"/>
</dbReference>
<accession>A0A7G7VK78</accession>
<proteinExistence type="predicted"/>
<feature type="domain" description="Glycosyltransferase subfamily 4-like N-terminal" evidence="1">
    <location>
        <begin position="46"/>
        <end position="171"/>
    </location>
</feature>
<reference evidence="2 3" key="1">
    <citation type="submission" date="2020-07" db="EMBL/GenBank/DDBJ databases">
        <title>Complete genome and description of Selenomonas timonensis sp. nov., a new bacterium isolated from a gingivitis subject.</title>
        <authorList>
            <person name="Antezack A."/>
        </authorList>
    </citation>
    <scope>NUCLEOTIDE SEQUENCE [LARGE SCALE GENOMIC DNA]</scope>
    <source>
        <strain evidence="2 3">Marseille-Q3039</strain>
    </source>
</reference>
<organism evidence="2 3">
    <name type="scientific">Selenomonas timonae</name>
    <dbReference type="NCBI Taxonomy" id="2754044"/>
    <lineage>
        <taxon>Bacteria</taxon>
        <taxon>Bacillati</taxon>
        <taxon>Bacillota</taxon>
        <taxon>Negativicutes</taxon>
        <taxon>Selenomonadales</taxon>
        <taxon>Selenomonadaceae</taxon>
        <taxon>Selenomonas</taxon>
    </lineage>
</organism>
<keyword evidence="2" id="KW-0808">Transferase</keyword>
<evidence type="ECO:0000313" key="3">
    <source>
        <dbReference type="Proteomes" id="UP000515480"/>
    </source>
</evidence>
<dbReference type="KEGG" id="stim:H1B31_00650"/>
<dbReference type="CDD" id="cd03801">
    <property type="entry name" value="GT4_PimA-like"/>
    <property type="match status" value="1"/>
</dbReference>
<gene>
    <name evidence="2" type="ORF">H1B31_00650</name>
</gene>
<dbReference type="GO" id="GO:0016757">
    <property type="term" value="F:glycosyltransferase activity"/>
    <property type="evidence" value="ECO:0007669"/>
    <property type="project" value="TreeGrafter"/>
</dbReference>
<dbReference type="SUPFAM" id="SSF53756">
    <property type="entry name" value="UDP-Glycosyltransferase/glycogen phosphorylase"/>
    <property type="match status" value="1"/>
</dbReference>
<dbReference type="Gene3D" id="3.40.50.2000">
    <property type="entry name" value="Glycogen Phosphorylase B"/>
    <property type="match status" value="2"/>
</dbReference>
<dbReference type="RefSeq" id="WP_185980492.1">
    <property type="nucleotide sequence ID" value="NZ_CP060204.1"/>
</dbReference>
<dbReference type="PANTHER" id="PTHR45947">
    <property type="entry name" value="SULFOQUINOVOSYL TRANSFERASE SQD2"/>
    <property type="match status" value="1"/>
</dbReference>
<sequence length="365" mass="41914">MKVLHIGEYVKGGVATYLHTLFSDETSAVDNYLVLSRPMSDTNWELPSSKVYYYPYIRKISDIPLAIIRIQKLIYRIDPDILMVHSTWAGVFVRFPYLFIPKKKKKIIYNAHGWAFLRDTSAIYKKIYALIERLLANVTDCIINVSDYEQNAALIYGLPREKMMRIYNGVDAPKSGVTAIGGFDPNKINLLFVGRFDRQKGLDWLLQHFQHDIKRRDVHLYIIGASVIDNQTISISDERVTFLGWVDRQKLDGYYRLCDALIMPSRWEAFGLVAVEAMRNGMPVIASRQGALPEIVRPNESGWLFDMDSDGSSLNEVLCSLNKNSMSAVGKQARKLYELNFTGIGMRRNIVSLYERLYVTTLERK</sequence>
<dbReference type="EMBL" id="CP060204">
    <property type="protein sequence ID" value="QNH54521.1"/>
    <property type="molecule type" value="Genomic_DNA"/>
</dbReference>
<dbReference type="AlphaFoldDB" id="A0A7G7VK78"/>
<dbReference type="InterPro" id="IPR050194">
    <property type="entry name" value="Glycosyltransferase_grp1"/>
</dbReference>
<dbReference type="Proteomes" id="UP000515480">
    <property type="component" value="Chromosome"/>
</dbReference>